<keyword evidence="6" id="KW-1185">Reference proteome</keyword>
<evidence type="ECO:0000256" key="3">
    <source>
        <dbReference type="SAM" id="MobiDB-lite"/>
    </source>
</evidence>
<dbReference type="PROSITE" id="PS51517">
    <property type="entry name" value="NDT80"/>
    <property type="match status" value="1"/>
</dbReference>
<dbReference type="InterPro" id="IPR024061">
    <property type="entry name" value="NDT80_DNA-bd_dom"/>
</dbReference>
<feature type="region of interest" description="Disordered" evidence="3">
    <location>
        <begin position="254"/>
        <end position="296"/>
    </location>
</feature>
<feature type="DNA-binding region" description="NDT80" evidence="2">
    <location>
        <begin position="1"/>
        <end position="211"/>
    </location>
</feature>
<dbReference type="GO" id="GO:0003677">
    <property type="term" value="F:DNA binding"/>
    <property type="evidence" value="ECO:0007669"/>
    <property type="project" value="UniProtKB-KW"/>
</dbReference>
<keyword evidence="1 2" id="KW-0238">DNA-binding</keyword>
<evidence type="ECO:0000259" key="4">
    <source>
        <dbReference type="PROSITE" id="PS51517"/>
    </source>
</evidence>
<evidence type="ECO:0000256" key="2">
    <source>
        <dbReference type="PROSITE-ProRule" id="PRU00850"/>
    </source>
</evidence>
<dbReference type="PANTHER" id="PTHR35144">
    <property type="entry name" value="MEIOSIS-SPECIFIC TRANSCRIPTION FACTOR NDT80"/>
    <property type="match status" value="1"/>
</dbReference>
<name>A0A1Y1Y5U4_9FUNG</name>
<dbReference type="GO" id="GO:0045944">
    <property type="term" value="P:positive regulation of transcription by RNA polymerase II"/>
    <property type="evidence" value="ECO:0007669"/>
    <property type="project" value="TreeGrafter"/>
</dbReference>
<dbReference type="AlphaFoldDB" id="A0A1Y1Y5U4"/>
<dbReference type="Pfam" id="PF05224">
    <property type="entry name" value="NDT80_PhoG"/>
    <property type="match status" value="1"/>
</dbReference>
<dbReference type="InParanoid" id="A0A1Y1Y5U4"/>
<dbReference type="GO" id="GO:0051321">
    <property type="term" value="P:meiotic cell cycle"/>
    <property type="evidence" value="ECO:0007669"/>
    <property type="project" value="TreeGrafter"/>
</dbReference>
<reference evidence="5 6" key="1">
    <citation type="submission" date="2016-07" db="EMBL/GenBank/DDBJ databases">
        <title>Pervasive Adenine N6-methylation of Active Genes in Fungi.</title>
        <authorList>
            <consortium name="DOE Joint Genome Institute"/>
            <person name="Mondo S.J."/>
            <person name="Dannebaum R.O."/>
            <person name="Kuo R.C."/>
            <person name="Labutti K."/>
            <person name="Haridas S."/>
            <person name="Kuo A."/>
            <person name="Salamov A."/>
            <person name="Ahrendt S.R."/>
            <person name="Lipzen A."/>
            <person name="Sullivan W."/>
            <person name="Andreopoulos W.B."/>
            <person name="Clum A."/>
            <person name="Lindquist E."/>
            <person name="Daum C."/>
            <person name="Ramamoorthy G.K."/>
            <person name="Gryganskyi A."/>
            <person name="Culley D."/>
            <person name="Magnuson J.K."/>
            <person name="James T.Y."/>
            <person name="O'Malley M.A."/>
            <person name="Stajich J.E."/>
            <person name="Spatafora J.W."/>
            <person name="Visel A."/>
            <person name="Grigoriev I.V."/>
        </authorList>
    </citation>
    <scope>NUCLEOTIDE SEQUENCE [LARGE SCALE GENOMIC DNA]</scope>
    <source>
        <strain evidence="5 6">CBS 931.73</strain>
    </source>
</reference>
<dbReference type="GO" id="GO:0003700">
    <property type="term" value="F:DNA-binding transcription factor activity"/>
    <property type="evidence" value="ECO:0007669"/>
    <property type="project" value="UniProtKB-UniRule"/>
</dbReference>
<gene>
    <name evidence="5" type="ORF">K493DRAFT_262468</name>
</gene>
<protein>
    <submittedName>
        <fullName evidence="5">p53-like transcription factor</fullName>
    </submittedName>
</protein>
<dbReference type="OrthoDB" id="2288358at2759"/>
<feature type="region of interest" description="Disordered" evidence="3">
    <location>
        <begin position="202"/>
        <end position="224"/>
    </location>
</feature>
<dbReference type="GO" id="GO:0000228">
    <property type="term" value="C:nuclear chromosome"/>
    <property type="evidence" value="ECO:0007669"/>
    <property type="project" value="TreeGrafter"/>
</dbReference>
<accession>A0A1Y1Y5U4</accession>
<sequence length="296" mass="32833">MCATNEAGPLFTQTKQQYGLYSPDKLNSYTARVDCKFDRGFFLADSDWTCYRRNYFQVSGAFTLIGLNHPLTNPECPCLIEVDAAHHGIINFHLGIFAQVSNNDKRITLIQHTPKRDKGPQIVPTAKPVQPGGNVHLSSIGSSQTIVTFERIQFKTATANNGKRRSAQQYYVVVMELLAECDNGETYQVATSNSAPLVVRGRSPGHYANGNDRLNRYNTSTPPDERYYQCQQLPSDAASPYSTLPPFTPYPCQSPAQLMMTPPTPNSVDSFQNHSPYTLHDLNRNGTPSSEAFANG</sequence>
<feature type="non-terminal residue" evidence="5">
    <location>
        <position position="296"/>
    </location>
</feature>
<proteinExistence type="predicted"/>
<evidence type="ECO:0000256" key="1">
    <source>
        <dbReference type="ARBA" id="ARBA00023125"/>
    </source>
</evidence>
<dbReference type="InterPro" id="IPR052605">
    <property type="entry name" value="Fungal_trans_regulator"/>
</dbReference>
<dbReference type="EMBL" id="MCFE01000237">
    <property type="protein sequence ID" value="ORX93400.1"/>
    <property type="molecule type" value="Genomic_DNA"/>
</dbReference>
<feature type="compositionally biased region" description="Polar residues" evidence="3">
    <location>
        <begin position="284"/>
        <end position="296"/>
    </location>
</feature>
<dbReference type="Proteomes" id="UP000193498">
    <property type="component" value="Unassembled WGS sequence"/>
</dbReference>
<dbReference type="InterPro" id="IPR008967">
    <property type="entry name" value="p53-like_TF_DNA-bd_sf"/>
</dbReference>
<dbReference type="InterPro" id="IPR037141">
    <property type="entry name" value="NDT80_DNA-bd_dom_sf"/>
</dbReference>
<feature type="domain" description="NDT80" evidence="4">
    <location>
        <begin position="1"/>
        <end position="211"/>
    </location>
</feature>
<dbReference type="PANTHER" id="PTHR35144:SF2">
    <property type="entry name" value="MEIOSIS-SPECIFIC TRANSCRIPTION FACTOR NDT80"/>
    <property type="match status" value="1"/>
</dbReference>
<organism evidence="5 6">
    <name type="scientific">Basidiobolus meristosporus CBS 931.73</name>
    <dbReference type="NCBI Taxonomy" id="1314790"/>
    <lineage>
        <taxon>Eukaryota</taxon>
        <taxon>Fungi</taxon>
        <taxon>Fungi incertae sedis</taxon>
        <taxon>Zoopagomycota</taxon>
        <taxon>Entomophthoromycotina</taxon>
        <taxon>Basidiobolomycetes</taxon>
        <taxon>Basidiobolales</taxon>
        <taxon>Basidiobolaceae</taxon>
        <taxon>Basidiobolus</taxon>
    </lineage>
</organism>
<dbReference type="Gene3D" id="2.60.40.1390">
    <property type="entry name" value="NDT80 DNA-binding domain"/>
    <property type="match status" value="1"/>
</dbReference>
<comment type="caution">
    <text evidence="5">The sequence shown here is derived from an EMBL/GenBank/DDBJ whole genome shotgun (WGS) entry which is preliminary data.</text>
</comment>
<feature type="compositionally biased region" description="Polar residues" evidence="3">
    <location>
        <begin position="266"/>
        <end position="276"/>
    </location>
</feature>
<evidence type="ECO:0000313" key="5">
    <source>
        <dbReference type="EMBL" id="ORX93400.1"/>
    </source>
</evidence>
<dbReference type="SUPFAM" id="SSF49417">
    <property type="entry name" value="p53-like transcription factors"/>
    <property type="match status" value="1"/>
</dbReference>
<evidence type="ECO:0000313" key="6">
    <source>
        <dbReference type="Proteomes" id="UP000193498"/>
    </source>
</evidence>